<accession>A0A8J5RHK5</accession>
<sequence>MVLNELPVHVCLAKFVVFFATLDMQILPRGVSPVQSCLLSLLSSPPLSWSPQLRFLLSSSTPLPHREASWLFFAAEIEWLGA</sequence>
<reference evidence="1" key="2">
    <citation type="submission" date="2021-02" db="EMBL/GenBank/DDBJ databases">
        <authorList>
            <person name="Kimball J.A."/>
            <person name="Haas M.W."/>
            <person name="Macchietto M."/>
            <person name="Kono T."/>
            <person name="Duquette J."/>
            <person name="Shao M."/>
        </authorList>
    </citation>
    <scope>NUCLEOTIDE SEQUENCE</scope>
    <source>
        <tissue evidence="1">Fresh leaf tissue</tissue>
    </source>
</reference>
<dbReference type="Proteomes" id="UP000729402">
    <property type="component" value="Unassembled WGS sequence"/>
</dbReference>
<evidence type="ECO:0000313" key="2">
    <source>
        <dbReference type="Proteomes" id="UP000729402"/>
    </source>
</evidence>
<dbReference type="EMBL" id="JAAALK010000289">
    <property type="protein sequence ID" value="KAG8049302.1"/>
    <property type="molecule type" value="Genomic_DNA"/>
</dbReference>
<name>A0A8J5RHK5_ZIZPA</name>
<proteinExistence type="predicted"/>
<comment type="caution">
    <text evidence="1">The sequence shown here is derived from an EMBL/GenBank/DDBJ whole genome shotgun (WGS) entry which is preliminary data.</text>
</comment>
<organism evidence="1 2">
    <name type="scientific">Zizania palustris</name>
    <name type="common">Northern wild rice</name>
    <dbReference type="NCBI Taxonomy" id="103762"/>
    <lineage>
        <taxon>Eukaryota</taxon>
        <taxon>Viridiplantae</taxon>
        <taxon>Streptophyta</taxon>
        <taxon>Embryophyta</taxon>
        <taxon>Tracheophyta</taxon>
        <taxon>Spermatophyta</taxon>
        <taxon>Magnoliopsida</taxon>
        <taxon>Liliopsida</taxon>
        <taxon>Poales</taxon>
        <taxon>Poaceae</taxon>
        <taxon>BOP clade</taxon>
        <taxon>Oryzoideae</taxon>
        <taxon>Oryzeae</taxon>
        <taxon>Zizaniinae</taxon>
        <taxon>Zizania</taxon>
    </lineage>
</organism>
<keyword evidence="2" id="KW-1185">Reference proteome</keyword>
<protein>
    <submittedName>
        <fullName evidence="1">Uncharacterized protein</fullName>
    </submittedName>
</protein>
<dbReference type="AlphaFoldDB" id="A0A8J5RHK5"/>
<evidence type="ECO:0000313" key="1">
    <source>
        <dbReference type="EMBL" id="KAG8049302.1"/>
    </source>
</evidence>
<gene>
    <name evidence="1" type="ORF">GUJ93_ZPchr0009g2227</name>
</gene>
<reference evidence="1" key="1">
    <citation type="journal article" date="2021" name="bioRxiv">
        <title>Whole Genome Assembly and Annotation of Northern Wild Rice, Zizania palustris L., Supports a Whole Genome Duplication in the Zizania Genus.</title>
        <authorList>
            <person name="Haas M."/>
            <person name="Kono T."/>
            <person name="Macchietto M."/>
            <person name="Millas R."/>
            <person name="McGilp L."/>
            <person name="Shao M."/>
            <person name="Duquette J."/>
            <person name="Hirsch C.N."/>
            <person name="Kimball J."/>
        </authorList>
    </citation>
    <scope>NUCLEOTIDE SEQUENCE</scope>
    <source>
        <tissue evidence="1">Fresh leaf tissue</tissue>
    </source>
</reference>